<reference evidence="1 2" key="2">
    <citation type="journal article" date="2012" name="J. Bacteriol.">
        <title>Genome Sequences of Burkholderia sp. Strains CCGE1002 and H160, Isolated from Legume Nodules in Mexico and Brazil.</title>
        <authorList>
            <person name="Ormeno-Orrillo E."/>
            <person name="Rogel M.A."/>
            <person name="Chueire L.M."/>
            <person name="Tiedje J.M."/>
            <person name="Martinez-Romero E."/>
            <person name="Hungria M."/>
        </authorList>
    </citation>
    <scope>NUCLEOTIDE SEQUENCE [LARGE SCALE GENOMIC DNA]</scope>
    <source>
        <strain evidence="1 2">CCGE1002</strain>
    </source>
</reference>
<dbReference type="Proteomes" id="UP000002190">
    <property type="component" value="Chromosome 1"/>
</dbReference>
<name>D5WBJ3_PARAM</name>
<evidence type="ECO:0000313" key="2">
    <source>
        <dbReference type="Proteomes" id="UP000002190"/>
    </source>
</evidence>
<evidence type="ECO:0000313" key="1">
    <source>
        <dbReference type="EMBL" id="ADG14522.1"/>
    </source>
</evidence>
<reference evidence="1 2" key="1">
    <citation type="submission" date="2010-04" db="EMBL/GenBank/DDBJ databases">
        <title>Complete sequence of chromosome 1 of Burkholderia sp. CCGE1002.</title>
        <authorList>
            <consortium name="US DOE Joint Genome Institute"/>
            <person name="Lucas S."/>
            <person name="Copeland A."/>
            <person name="Lapidus A."/>
            <person name="Cheng J.-F."/>
            <person name="Bruce D."/>
            <person name="Goodwin L."/>
            <person name="Pitluck S."/>
            <person name="Chertkov O."/>
            <person name="Detter J.C."/>
            <person name="Han C."/>
            <person name="Tapia R."/>
            <person name="Land M."/>
            <person name="Hauser L."/>
            <person name="Kyrpides N."/>
            <person name="Ovchinnikova G."/>
            <person name="Martinez-Romero E."/>
            <person name="Hernandez M.A.R."/>
            <person name="Tiedje J.M."/>
            <person name="Woyke T."/>
        </authorList>
    </citation>
    <scope>NUCLEOTIDE SEQUENCE [LARGE SCALE GENOMIC DNA]</scope>
    <source>
        <strain evidence="1 2">CCGE1002</strain>
    </source>
</reference>
<proteinExistence type="predicted"/>
<accession>D5WBJ3</accession>
<dbReference type="EMBL" id="CP002013">
    <property type="protein sequence ID" value="ADG14522.1"/>
    <property type="molecule type" value="Genomic_DNA"/>
</dbReference>
<dbReference type="AlphaFoldDB" id="D5WBJ3"/>
<dbReference type="GeneID" id="301091810"/>
<dbReference type="KEGG" id="bge:BC1002_0420"/>
<sequence>MSAQPHDLAALARRIEAFHGVIKRVDEEHKAETLIRIIHQPGYTTVAEWAFLAHTLENAIAQAEAAASTYAALVEDAQKVGAST</sequence>
<dbReference type="HOGENOM" id="CLU_2521304_0_0_4"/>
<protein>
    <submittedName>
        <fullName evidence="1">Coproporphyrinogen III oxidase, anaerobic</fullName>
    </submittedName>
</protein>
<organism evidence="1 2">
    <name type="scientific">Paraburkholderia atlantica</name>
    <dbReference type="NCBI Taxonomy" id="2654982"/>
    <lineage>
        <taxon>Bacteria</taxon>
        <taxon>Pseudomonadati</taxon>
        <taxon>Pseudomonadota</taxon>
        <taxon>Betaproteobacteria</taxon>
        <taxon>Burkholderiales</taxon>
        <taxon>Burkholderiaceae</taxon>
        <taxon>Paraburkholderia</taxon>
    </lineage>
</organism>
<dbReference type="RefSeq" id="WP_013088420.1">
    <property type="nucleotide sequence ID" value="NC_014117.1"/>
</dbReference>
<gene>
    <name evidence="1" type="ordered locus">BC1002_0420</name>
</gene>